<feature type="domain" description="PIN" evidence="1">
    <location>
        <begin position="22"/>
        <end position="118"/>
    </location>
</feature>
<feature type="domain" description="VapC50 C-terminal" evidence="2">
    <location>
        <begin position="135"/>
        <end position="188"/>
    </location>
</feature>
<dbReference type="GeneID" id="83596880"/>
<dbReference type="EMBL" id="JARXYA010000006">
    <property type="protein sequence ID" value="MDH6504056.1"/>
    <property type="molecule type" value="Genomic_DNA"/>
</dbReference>
<comment type="caution">
    <text evidence="3">The sequence shown here is derived from an EMBL/GenBank/DDBJ whole genome shotgun (WGS) entry which is preliminary data.</text>
</comment>
<keyword evidence="4" id="KW-1185">Reference proteome</keyword>
<organism evidence="3 4">
    <name type="scientific">Polynucleobacter sphagniphilus</name>
    <dbReference type="NCBI Taxonomy" id="1743169"/>
    <lineage>
        <taxon>Bacteria</taxon>
        <taxon>Pseudomonadati</taxon>
        <taxon>Pseudomonadota</taxon>
        <taxon>Betaproteobacteria</taxon>
        <taxon>Burkholderiales</taxon>
        <taxon>Burkholderiaceae</taxon>
        <taxon>Polynucleobacter</taxon>
    </lineage>
</organism>
<name>A0AA43S6Q0_9BURK</name>
<evidence type="ECO:0000313" key="3">
    <source>
        <dbReference type="EMBL" id="MDH6504056.1"/>
    </source>
</evidence>
<dbReference type="InterPro" id="IPR058652">
    <property type="entry name" value="VapC50_C"/>
</dbReference>
<gene>
    <name evidence="3" type="ORF">M2127_001361</name>
</gene>
<reference evidence="3" key="1">
    <citation type="submission" date="2023-04" db="EMBL/GenBank/DDBJ databases">
        <title>Genome Encyclopedia of Bacteria and Archaea VI: Functional Genomics of Type Strains.</title>
        <authorList>
            <person name="Whitman W."/>
        </authorList>
    </citation>
    <scope>NUCLEOTIDE SEQUENCE</scope>
    <source>
        <strain evidence="3">Enz.4-51</strain>
    </source>
</reference>
<sequence length="194" mass="21795">MAGTARYTAIWDACAMYPINVTNVLAQLAIEGLYTAKWTKKIDEEWVRAILKTHSNFTQEQANKRLAALHDAIPDWEVDEDQYLGLIDALNLPDPNDRHVLAAAIAGHADCIVTFNTKDFPTEEMEKRGIEVLHPDDFISLQLTLEPVPALTAIKHIRARLKNPPKTAQEYIELLERVGLVSTAEKLKDAIELI</sequence>
<dbReference type="Pfam" id="PF13470">
    <property type="entry name" value="PIN_3"/>
    <property type="match status" value="1"/>
</dbReference>
<accession>A0AA43S6Q0</accession>
<proteinExistence type="predicted"/>
<dbReference type="RefSeq" id="WP_280741455.1">
    <property type="nucleotide sequence ID" value="NZ_JARXVV010000001.1"/>
</dbReference>
<evidence type="ECO:0000259" key="1">
    <source>
        <dbReference type="Pfam" id="PF13470"/>
    </source>
</evidence>
<protein>
    <submittedName>
        <fullName evidence="3">Nucleic acid-binding protein</fullName>
    </submittedName>
</protein>
<evidence type="ECO:0000259" key="2">
    <source>
        <dbReference type="Pfam" id="PF26343"/>
    </source>
</evidence>
<evidence type="ECO:0000313" key="4">
    <source>
        <dbReference type="Proteomes" id="UP001161160"/>
    </source>
</evidence>
<dbReference type="AlphaFoldDB" id="A0AA43S6Q0"/>
<dbReference type="Proteomes" id="UP001161160">
    <property type="component" value="Unassembled WGS sequence"/>
</dbReference>
<dbReference type="InterPro" id="IPR002716">
    <property type="entry name" value="PIN_dom"/>
</dbReference>
<dbReference type="Pfam" id="PF26343">
    <property type="entry name" value="VapC50_C"/>
    <property type="match status" value="1"/>
</dbReference>